<evidence type="ECO:0000313" key="1">
    <source>
        <dbReference type="EnsemblPlants" id="OMERI10G06700.1"/>
    </source>
</evidence>
<dbReference type="AlphaFoldDB" id="A0A0E0EXL4"/>
<proteinExistence type="predicted"/>
<dbReference type="HOGENOM" id="CLU_2642234_0_0_1"/>
<dbReference type="Gramene" id="OMERI10G06700.1">
    <property type="protein sequence ID" value="OMERI10G06700.1"/>
    <property type="gene ID" value="OMERI10G06700"/>
</dbReference>
<dbReference type="Proteomes" id="UP000008021">
    <property type="component" value="Chromosome 10"/>
</dbReference>
<reference evidence="1" key="1">
    <citation type="submission" date="2015-04" db="UniProtKB">
        <authorList>
            <consortium name="EnsemblPlants"/>
        </authorList>
    </citation>
    <scope>IDENTIFICATION</scope>
</reference>
<accession>A0A0E0EXL4</accession>
<name>A0A0E0EXL4_9ORYZ</name>
<evidence type="ECO:0000313" key="2">
    <source>
        <dbReference type="Proteomes" id="UP000008021"/>
    </source>
</evidence>
<dbReference type="EnsemblPlants" id="OMERI10G06700.1">
    <property type="protein sequence ID" value="OMERI10G06700.1"/>
    <property type="gene ID" value="OMERI10G06700"/>
</dbReference>
<organism evidence="1">
    <name type="scientific">Oryza meridionalis</name>
    <dbReference type="NCBI Taxonomy" id="40149"/>
    <lineage>
        <taxon>Eukaryota</taxon>
        <taxon>Viridiplantae</taxon>
        <taxon>Streptophyta</taxon>
        <taxon>Embryophyta</taxon>
        <taxon>Tracheophyta</taxon>
        <taxon>Spermatophyta</taxon>
        <taxon>Magnoliopsida</taxon>
        <taxon>Liliopsida</taxon>
        <taxon>Poales</taxon>
        <taxon>Poaceae</taxon>
        <taxon>BOP clade</taxon>
        <taxon>Oryzoideae</taxon>
        <taxon>Oryzeae</taxon>
        <taxon>Oryzinae</taxon>
        <taxon>Oryza</taxon>
    </lineage>
</organism>
<keyword evidence="2" id="KW-1185">Reference proteome</keyword>
<reference evidence="1" key="2">
    <citation type="submission" date="2018-05" db="EMBL/GenBank/DDBJ databases">
        <title>OmerRS3 (Oryza meridionalis Reference Sequence Version 3).</title>
        <authorList>
            <person name="Zhang J."/>
            <person name="Kudrna D."/>
            <person name="Lee S."/>
            <person name="Talag J."/>
            <person name="Welchert J."/>
            <person name="Wing R.A."/>
        </authorList>
    </citation>
    <scope>NUCLEOTIDE SEQUENCE [LARGE SCALE GENOMIC DNA]</scope>
    <source>
        <strain evidence="1">cv. OR44</strain>
    </source>
</reference>
<protein>
    <submittedName>
        <fullName evidence="1">Uncharacterized protein</fullName>
    </submittedName>
</protein>
<sequence length="77" mass="8034">MLLALGIWTAPATQSPAWAQLQTLEGPSPSDLSLGNPFLSLQIDHCSVSLPDSLSQAGQGGSCFCPLGVVRSKHSAW</sequence>